<evidence type="ECO:0000256" key="17">
    <source>
        <dbReference type="ARBA" id="ARBA00023137"/>
    </source>
</evidence>
<keyword evidence="15" id="KW-0653">Protein transport</keyword>
<evidence type="ECO:0000256" key="3">
    <source>
        <dbReference type="ARBA" id="ARBA00011903"/>
    </source>
</evidence>
<keyword evidence="9 25" id="KW-0732">Signal</keyword>
<reference evidence="27" key="1">
    <citation type="submission" date="2023-08" db="EMBL/GenBank/DDBJ databases">
        <title>Chromosome-level Genome Assembly of mud carp (Cirrhinus molitorella).</title>
        <authorList>
            <person name="Liu H."/>
        </authorList>
    </citation>
    <scope>NUCLEOTIDE SEQUENCE</scope>
    <source>
        <strain evidence="27">Prfri</strain>
        <tissue evidence="27">Muscle</tissue>
    </source>
</reference>
<dbReference type="EMBL" id="JAUYZG010000010">
    <property type="protein sequence ID" value="KAK2896434.1"/>
    <property type="molecule type" value="Genomic_DNA"/>
</dbReference>
<dbReference type="Pfam" id="PF12260">
    <property type="entry name" value="PIP49_C"/>
    <property type="match status" value="1"/>
</dbReference>
<evidence type="ECO:0000256" key="9">
    <source>
        <dbReference type="ARBA" id="ARBA00022729"/>
    </source>
</evidence>
<dbReference type="GO" id="GO:0001503">
    <property type="term" value="P:ossification"/>
    <property type="evidence" value="ECO:0007669"/>
    <property type="project" value="UniProtKB-KW"/>
</dbReference>
<evidence type="ECO:0000256" key="6">
    <source>
        <dbReference type="ARBA" id="ARBA00022525"/>
    </source>
</evidence>
<dbReference type="PANTHER" id="PTHR46448">
    <property type="entry name" value="PROTEIN KINASE DOMAIN-CONTAINING PROTEIN"/>
    <property type="match status" value="1"/>
</dbReference>
<dbReference type="PROSITE" id="PS50011">
    <property type="entry name" value="PROTEIN_KINASE_DOM"/>
    <property type="match status" value="1"/>
</dbReference>
<evidence type="ECO:0000256" key="25">
    <source>
        <dbReference type="SAM" id="SignalP"/>
    </source>
</evidence>
<dbReference type="Proteomes" id="UP001187343">
    <property type="component" value="Unassembled WGS sequence"/>
</dbReference>
<keyword evidence="5" id="KW-0217">Developmental protein</keyword>
<keyword evidence="12" id="KW-0221">Differentiation</keyword>
<evidence type="ECO:0000256" key="13">
    <source>
        <dbReference type="ARBA" id="ARBA00022840"/>
    </source>
</evidence>
<comment type="caution">
    <text evidence="27">The sequence shown here is derived from an EMBL/GenBank/DDBJ whole genome shotgun (WGS) entry which is preliminary data.</text>
</comment>
<keyword evidence="17" id="KW-0829">Tyrosine-protein kinase</keyword>
<evidence type="ECO:0000256" key="16">
    <source>
        <dbReference type="ARBA" id="ARBA00023034"/>
    </source>
</evidence>
<keyword evidence="4" id="KW-0813">Transport</keyword>
<keyword evidence="16" id="KW-0333">Golgi apparatus</keyword>
<evidence type="ECO:0000256" key="8">
    <source>
        <dbReference type="ARBA" id="ARBA00022679"/>
    </source>
</evidence>
<evidence type="ECO:0000313" key="28">
    <source>
        <dbReference type="Proteomes" id="UP001187343"/>
    </source>
</evidence>
<evidence type="ECO:0000256" key="23">
    <source>
        <dbReference type="ARBA" id="ARBA00080589"/>
    </source>
</evidence>
<dbReference type="GO" id="GO:0005524">
    <property type="term" value="F:ATP binding"/>
    <property type="evidence" value="ECO:0007669"/>
    <property type="project" value="UniProtKB-KW"/>
</dbReference>
<name>A0AA88PQX9_9TELE</name>
<protein>
    <recommendedName>
        <fullName evidence="20">Extracellular tyrosine-protein kinase PKDCC</fullName>
        <ecNumber evidence="3">2.7.10.2</ecNumber>
    </recommendedName>
    <alternativeName>
        <fullName evidence="21">Protein kinase domain-containing protein, cytoplasmic</fullName>
    </alternativeName>
    <alternativeName>
        <fullName evidence="22">Protein kinase-like protein SgK493</fullName>
    </alternativeName>
    <alternativeName>
        <fullName evidence="23">Sugen kinase 493</fullName>
    </alternativeName>
    <alternativeName>
        <fullName evidence="24">Vertebrate lonesome kinase</fullName>
    </alternativeName>
</protein>
<evidence type="ECO:0000256" key="19">
    <source>
        <dbReference type="ARBA" id="ARBA00051942"/>
    </source>
</evidence>
<dbReference type="EC" id="2.7.10.2" evidence="3"/>
<dbReference type="FunFam" id="1.10.510.10:FF:000552">
    <property type="entry name" value="extracellular tyrosine-protein kinase PKDCC isoform X5"/>
    <property type="match status" value="1"/>
</dbReference>
<evidence type="ECO:0000256" key="10">
    <source>
        <dbReference type="ARBA" id="ARBA00022741"/>
    </source>
</evidence>
<dbReference type="InterPro" id="IPR042983">
    <property type="entry name" value="PKDCC"/>
</dbReference>
<feature type="domain" description="Protein kinase" evidence="26">
    <location>
        <begin position="157"/>
        <end position="432"/>
    </location>
</feature>
<gene>
    <name evidence="27" type="ORF">Q8A67_010922</name>
</gene>
<keyword evidence="11" id="KW-0418">Kinase</keyword>
<dbReference type="SUPFAM" id="SSF56112">
    <property type="entry name" value="Protein kinase-like (PK-like)"/>
    <property type="match status" value="1"/>
</dbReference>
<keyword evidence="10" id="KW-0547">Nucleotide-binding</keyword>
<evidence type="ECO:0000256" key="14">
    <source>
        <dbReference type="ARBA" id="ARBA00022855"/>
    </source>
</evidence>
<evidence type="ECO:0000256" key="22">
    <source>
        <dbReference type="ARBA" id="ARBA00079014"/>
    </source>
</evidence>
<evidence type="ECO:0000256" key="15">
    <source>
        <dbReference type="ARBA" id="ARBA00022927"/>
    </source>
</evidence>
<evidence type="ECO:0000256" key="1">
    <source>
        <dbReference type="ARBA" id="ARBA00004555"/>
    </source>
</evidence>
<dbReference type="Gene3D" id="1.10.510.10">
    <property type="entry name" value="Transferase(Phosphotransferase) domain 1"/>
    <property type="match status" value="1"/>
</dbReference>
<dbReference type="GO" id="GO:0005576">
    <property type="term" value="C:extracellular region"/>
    <property type="evidence" value="ECO:0007669"/>
    <property type="project" value="UniProtKB-SubCell"/>
</dbReference>
<proteinExistence type="predicted"/>
<sequence>MVVAAGFCLSFFMGTLMNLLFIPGFEHHGERVHRYHHENQQQQPDADAPARLRVDELPPVETATVGRLPELQRQIRERLDEVLRYRQKRAHWVGTGPLERRRLMDLEQRSEWETYKGIGKKINYDQSQTTPAVAIATKSHREFTRESVLGCSSIDNVTNVQYLGSGYTKAVYKANLNGSFSVALKSVDFGGHDMENCVKKYGSSTDCYKLASFKIVKEMTLMERLQHPNILKLYGYCYQDNNDIKDTVTAITELGSPLEMIQLLQTPWEERFRICLSLMRLLHYLAHSPLGPVTLLDFRPRQFVLVGGVLKVTDLDDASVEETPCSPSSPSDCLMEFPARNFTLPCHKGRCEGINEKRNLYNAYRFFFTYLLPHSAPSALRPLLDKIVNSTGELIWGTDETLAQLEKVLDIYRNGHYLKNNTQTYKTEYKRVSDALIAAENYRCWPSYQHDGCLLSVFSVDEAIDVCESHAQCRAFVMTNQSTWTGHQLVLFKTGAASMTAAPGLSFIHSMTSGFLSDASAKGSGVDMGECVYTKSNQGIVRVRWAQHHAHCQYICHPGGGYLCLVEPSSFSQLRLPSQRPPCPSGLLGARDGGAAFTCQMTAEAPQEVTVKVSTNPEKYTAFRALKAILDWVKISADKQRLHSGYVREPDTACDDMGSAAQLARQRARVPPPLSWHWHYSLADSAGQAGLQPDTPTHRLYGDLRWYLHT</sequence>
<dbReference type="AlphaFoldDB" id="A0AA88PQX9"/>
<comment type="catalytic activity">
    <reaction evidence="19">
        <text>L-tyrosyl-[protein] + ATP = O-phospho-L-tyrosyl-[protein] + ADP + H(+)</text>
        <dbReference type="Rhea" id="RHEA:10596"/>
        <dbReference type="Rhea" id="RHEA-COMP:10136"/>
        <dbReference type="Rhea" id="RHEA-COMP:20101"/>
        <dbReference type="ChEBI" id="CHEBI:15378"/>
        <dbReference type="ChEBI" id="CHEBI:30616"/>
        <dbReference type="ChEBI" id="CHEBI:46858"/>
        <dbReference type="ChEBI" id="CHEBI:61978"/>
        <dbReference type="ChEBI" id="CHEBI:456216"/>
        <dbReference type="EC" id="2.7.10.2"/>
    </reaction>
    <physiologicalReaction direction="left-to-right" evidence="19">
        <dbReference type="Rhea" id="RHEA:10597"/>
    </physiologicalReaction>
</comment>
<evidence type="ECO:0000259" key="26">
    <source>
        <dbReference type="PROSITE" id="PS50011"/>
    </source>
</evidence>
<evidence type="ECO:0000256" key="21">
    <source>
        <dbReference type="ARBA" id="ARBA00078617"/>
    </source>
</evidence>
<evidence type="ECO:0000256" key="5">
    <source>
        <dbReference type="ARBA" id="ARBA00022473"/>
    </source>
</evidence>
<organism evidence="27 28">
    <name type="scientific">Cirrhinus molitorella</name>
    <name type="common">mud carp</name>
    <dbReference type="NCBI Taxonomy" id="172907"/>
    <lineage>
        <taxon>Eukaryota</taxon>
        <taxon>Metazoa</taxon>
        <taxon>Chordata</taxon>
        <taxon>Craniata</taxon>
        <taxon>Vertebrata</taxon>
        <taxon>Euteleostomi</taxon>
        <taxon>Actinopterygii</taxon>
        <taxon>Neopterygii</taxon>
        <taxon>Teleostei</taxon>
        <taxon>Ostariophysi</taxon>
        <taxon>Cypriniformes</taxon>
        <taxon>Cyprinidae</taxon>
        <taxon>Labeoninae</taxon>
        <taxon>Labeonini</taxon>
        <taxon>Cirrhinus</taxon>
    </lineage>
</organism>
<dbReference type="InterPro" id="IPR000719">
    <property type="entry name" value="Prot_kinase_dom"/>
</dbReference>
<feature type="chain" id="PRO_5041640452" description="Extracellular tyrosine-protein kinase PKDCC" evidence="25">
    <location>
        <begin position="18"/>
        <end position="710"/>
    </location>
</feature>
<evidence type="ECO:0000256" key="11">
    <source>
        <dbReference type="ARBA" id="ARBA00022777"/>
    </source>
</evidence>
<keyword evidence="13" id="KW-0067">ATP-binding</keyword>
<dbReference type="GO" id="GO:0015031">
    <property type="term" value="P:protein transport"/>
    <property type="evidence" value="ECO:0007669"/>
    <property type="project" value="UniProtKB-KW"/>
</dbReference>
<keyword evidence="14" id="KW-0892">Osteogenesis</keyword>
<keyword evidence="8" id="KW-0808">Transferase</keyword>
<evidence type="ECO:0000256" key="12">
    <source>
        <dbReference type="ARBA" id="ARBA00022782"/>
    </source>
</evidence>
<dbReference type="GO" id="GO:0030154">
    <property type="term" value="P:cell differentiation"/>
    <property type="evidence" value="ECO:0007669"/>
    <property type="project" value="UniProtKB-KW"/>
</dbReference>
<dbReference type="InterPro" id="IPR022049">
    <property type="entry name" value="FAM69_kinase_dom"/>
</dbReference>
<dbReference type="InterPro" id="IPR011009">
    <property type="entry name" value="Kinase-like_dom_sf"/>
</dbReference>
<dbReference type="PANTHER" id="PTHR46448:SF3">
    <property type="entry name" value="EXTRACELLULAR TYROSINE-PROTEIN KINASE PKDCC"/>
    <property type="match status" value="1"/>
</dbReference>
<evidence type="ECO:0000313" key="27">
    <source>
        <dbReference type="EMBL" id="KAK2896434.1"/>
    </source>
</evidence>
<evidence type="ECO:0000256" key="7">
    <source>
        <dbReference type="ARBA" id="ARBA00022553"/>
    </source>
</evidence>
<accession>A0AA88PQX9</accession>
<evidence type="ECO:0000256" key="20">
    <source>
        <dbReference type="ARBA" id="ARBA00072258"/>
    </source>
</evidence>
<keyword evidence="6" id="KW-0964">Secreted</keyword>
<dbReference type="GO" id="GO:0001501">
    <property type="term" value="P:skeletal system development"/>
    <property type="evidence" value="ECO:0007669"/>
    <property type="project" value="UniProtKB-ARBA"/>
</dbReference>
<keyword evidence="18" id="KW-0325">Glycoprotein</keyword>
<keyword evidence="7" id="KW-0597">Phosphoprotein</keyword>
<dbReference type="GO" id="GO:0005794">
    <property type="term" value="C:Golgi apparatus"/>
    <property type="evidence" value="ECO:0007669"/>
    <property type="project" value="UniProtKB-SubCell"/>
</dbReference>
<comment type="subcellular location">
    <subcellularLocation>
        <location evidence="1">Golgi apparatus</location>
    </subcellularLocation>
    <subcellularLocation>
        <location evidence="2">Secreted</location>
    </subcellularLocation>
</comment>
<feature type="signal peptide" evidence="25">
    <location>
        <begin position="1"/>
        <end position="17"/>
    </location>
</feature>
<evidence type="ECO:0000256" key="2">
    <source>
        <dbReference type="ARBA" id="ARBA00004613"/>
    </source>
</evidence>
<evidence type="ECO:0000256" key="24">
    <source>
        <dbReference type="ARBA" id="ARBA00082327"/>
    </source>
</evidence>
<dbReference type="GO" id="GO:0004715">
    <property type="term" value="F:non-membrane spanning protein tyrosine kinase activity"/>
    <property type="evidence" value="ECO:0007669"/>
    <property type="project" value="UniProtKB-EC"/>
</dbReference>
<evidence type="ECO:0000256" key="4">
    <source>
        <dbReference type="ARBA" id="ARBA00022448"/>
    </source>
</evidence>
<keyword evidence="28" id="KW-1185">Reference proteome</keyword>
<evidence type="ECO:0000256" key="18">
    <source>
        <dbReference type="ARBA" id="ARBA00023180"/>
    </source>
</evidence>